<dbReference type="AlphaFoldDB" id="A0AAW1TK68"/>
<dbReference type="Pfam" id="PF03097">
    <property type="entry name" value="BRO1"/>
    <property type="match status" value="1"/>
</dbReference>
<evidence type="ECO:0000259" key="2">
    <source>
        <dbReference type="PROSITE" id="PS51180"/>
    </source>
</evidence>
<dbReference type="Proteomes" id="UP001485043">
    <property type="component" value="Unassembled WGS sequence"/>
</dbReference>
<dbReference type="PANTHER" id="PTHR23032:SF13">
    <property type="entry name" value="BRO1 DOMAIN-CONTAINING PROTEIN BROX"/>
    <property type="match status" value="1"/>
</dbReference>
<organism evidence="3 4">
    <name type="scientific">Apatococcus fuscideae</name>
    <dbReference type="NCBI Taxonomy" id="2026836"/>
    <lineage>
        <taxon>Eukaryota</taxon>
        <taxon>Viridiplantae</taxon>
        <taxon>Chlorophyta</taxon>
        <taxon>core chlorophytes</taxon>
        <taxon>Trebouxiophyceae</taxon>
        <taxon>Chlorellales</taxon>
        <taxon>Chlorellaceae</taxon>
        <taxon>Apatococcus</taxon>
    </lineage>
</organism>
<dbReference type="SMART" id="SM01041">
    <property type="entry name" value="BRO1"/>
    <property type="match status" value="1"/>
</dbReference>
<keyword evidence="4" id="KW-1185">Reference proteome</keyword>
<evidence type="ECO:0000256" key="1">
    <source>
        <dbReference type="ARBA" id="ARBA00008901"/>
    </source>
</evidence>
<dbReference type="PROSITE" id="PS51180">
    <property type="entry name" value="BRO1"/>
    <property type="match status" value="1"/>
</dbReference>
<accession>A0AAW1TK68</accession>
<evidence type="ECO:0000313" key="4">
    <source>
        <dbReference type="Proteomes" id="UP001485043"/>
    </source>
</evidence>
<dbReference type="InterPro" id="IPR038499">
    <property type="entry name" value="BRO1_sf"/>
</dbReference>
<dbReference type="PANTHER" id="PTHR23032">
    <property type="entry name" value="BRO1 DOMAIN-CONTAINING PROTEIN BROX"/>
    <property type="match status" value="1"/>
</dbReference>
<reference evidence="3 4" key="1">
    <citation type="journal article" date="2024" name="Nat. Commun.">
        <title>Phylogenomics reveals the evolutionary origins of lichenization in chlorophyte algae.</title>
        <authorList>
            <person name="Puginier C."/>
            <person name="Libourel C."/>
            <person name="Otte J."/>
            <person name="Skaloud P."/>
            <person name="Haon M."/>
            <person name="Grisel S."/>
            <person name="Petersen M."/>
            <person name="Berrin J.G."/>
            <person name="Delaux P.M."/>
            <person name="Dal Grande F."/>
            <person name="Keller J."/>
        </authorList>
    </citation>
    <scope>NUCLEOTIDE SEQUENCE [LARGE SCALE GENOMIC DNA]</scope>
    <source>
        <strain evidence="3 4">SAG 2523</strain>
    </source>
</reference>
<proteinExistence type="inferred from homology"/>
<comment type="similarity">
    <text evidence="1">Belongs to the BROX family.</text>
</comment>
<comment type="caution">
    <text evidence="3">The sequence shown here is derived from an EMBL/GenBank/DDBJ whole genome shotgun (WGS) entry which is preliminary data.</text>
</comment>
<dbReference type="Gene3D" id="1.25.40.280">
    <property type="entry name" value="alix/aip1 like domains"/>
    <property type="match status" value="1"/>
</dbReference>
<gene>
    <name evidence="3" type="ORF">WJX84_000981</name>
</gene>
<name>A0AAW1TK68_9CHLO</name>
<dbReference type="InterPro" id="IPR004328">
    <property type="entry name" value="BRO1_dom"/>
</dbReference>
<evidence type="ECO:0000313" key="3">
    <source>
        <dbReference type="EMBL" id="KAK9868803.1"/>
    </source>
</evidence>
<dbReference type="EMBL" id="JALJOV010000011">
    <property type="protein sequence ID" value="KAK9868803.1"/>
    <property type="molecule type" value="Genomic_DNA"/>
</dbReference>
<dbReference type="InterPro" id="IPR038898">
    <property type="entry name" value="BROX"/>
</dbReference>
<sequence>MQAPIALQPQPQSAAASGAQDIFINAHLLGPGGKATVPPAFQQQLNFSKSHRGKGAVETYIQNLTQARERLVGLLSSSKGTSEESVDAACAEYSSHLLGLINEPSTDAGAGSRVAGNSRLRRMVAFAWQDALVASGQVQMADSVFELASLLVAVAIWKMQKAAAICHEGGATGVDSSAAAQAFKLLRSAAGMLQCVLESCLPHLFGGCPSLDCNPQVVAGLRDACLADAQSLTVLRAIRKGNAPGLVAGLAADTGSLYTAAENGFRAGAAQAGPVASHKLAAYCTYKAVTFNATALAFTGLTELGDGRGGAAVKCTQAAQAQSGAMREASQAFDSAPPVSTPTEHGPFDQNLQQTCARLASMAKQENDRVHFQHIPTELPALAQPKRLTALQPFELPLATVDASALEALTAAPPAPSQPAPVMSPAIPLQAQQPAAGPSLGIQPKEQATLRRLRLIHWHCSPQTAKN</sequence>
<protein>
    <recommendedName>
        <fullName evidence="2">BRO1 domain-containing protein</fullName>
    </recommendedName>
</protein>
<feature type="domain" description="BRO1" evidence="2">
    <location>
        <begin position="27"/>
        <end position="467"/>
    </location>
</feature>